<keyword evidence="4" id="KW-1185">Reference proteome</keyword>
<feature type="chain" id="PRO_5046792117" description="Lipoprotein" evidence="2">
    <location>
        <begin position="24"/>
        <end position="44"/>
    </location>
</feature>
<reference evidence="4" key="1">
    <citation type="journal article" date="2019" name="Int. J. Syst. Evol. Microbiol.">
        <title>The Global Catalogue of Microorganisms (GCM) 10K type strain sequencing project: providing services to taxonomists for standard genome sequencing and annotation.</title>
        <authorList>
            <consortium name="The Broad Institute Genomics Platform"/>
            <consortium name="The Broad Institute Genome Sequencing Center for Infectious Disease"/>
            <person name="Wu L."/>
            <person name="Ma J."/>
        </authorList>
    </citation>
    <scope>NUCLEOTIDE SEQUENCE [LARGE SCALE GENOMIC DNA]</scope>
    <source>
        <strain evidence="4">CGMCC 1.13574</strain>
    </source>
</reference>
<dbReference type="PROSITE" id="PS51257">
    <property type="entry name" value="PROKAR_LIPOPROTEIN"/>
    <property type="match status" value="1"/>
</dbReference>
<evidence type="ECO:0008006" key="5">
    <source>
        <dbReference type="Google" id="ProtNLM"/>
    </source>
</evidence>
<evidence type="ECO:0000256" key="2">
    <source>
        <dbReference type="SAM" id="SignalP"/>
    </source>
</evidence>
<evidence type="ECO:0000313" key="4">
    <source>
        <dbReference type="Proteomes" id="UP001595892"/>
    </source>
</evidence>
<feature type="region of interest" description="Disordered" evidence="1">
    <location>
        <begin position="22"/>
        <end position="44"/>
    </location>
</feature>
<accession>A0ABV9NML6</accession>
<evidence type="ECO:0000313" key="3">
    <source>
        <dbReference type="EMBL" id="MFC4729577.1"/>
    </source>
</evidence>
<feature type="signal peptide" evidence="2">
    <location>
        <begin position="1"/>
        <end position="23"/>
    </location>
</feature>
<organism evidence="3 4">
    <name type="scientific">Coralloluteibacterium thermophilum</name>
    <dbReference type="NCBI Taxonomy" id="2707049"/>
    <lineage>
        <taxon>Bacteria</taxon>
        <taxon>Pseudomonadati</taxon>
        <taxon>Pseudomonadota</taxon>
        <taxon>Gammaproteobacteria</taxon>
        <taxon>Lysobacterales</taxon>
        <taxon>Lysobacteraceae</taxon>
        <taxon>Coralloluteibacterium</taxon>
    </lineage>
</organism>
<gene>
    <name evidence="3" type="ORF">ACFO3Q_15510</name>
</gene>
<proteinExistence type="predicted"/>
<sequence length="44" mass="4597">MNRARPVLLCLALAALLAGTACGQKGDLTRPPPPEAPAEDDARR</sequence>
<protein>
    <recommendedName>
        <fullName evidence="5">Lipoprotein</fullName>
    </recommendedName>
</protein>
<keyword evidence="2" id="KW-0732">Signal</keyword>
<name>A0ABV9NML6_9GAMM</name>
<comment type="caution">
    <text evidence="3">The sequence shown here is derived from an EMBL/GenBank/DDBJ whole genome shotgun (WGS) entry which is preliminary data.</text>
</comment>
<dbReference type="RefSeq" id="WP_377005603.1">
    <property type="nucleotide sequence ID" value="NZ_JBHSGG010000047.1"/>
</dbReference>
<evidence type="ECO:0000256" key="1">
    <source>
        <dbReference type="SAM" id="MobiDB-lite"/>
    </source>
</evidence>
<dbReference type="Proteomes" id="UP001595892">
    <property type="component" value="Unassembled WGS sequence"/>
</dbReference>
<dbReference type="EMBL" id="JBHSGG010000047">
    <property type="protein sequence ID" value="MFC4729577.1"/>
    <property type="molecule type" value="Genomic_DNA"/>
</dbReference>